<evidence type="ECO:0000313" key="4">
    <source>
        <dbReference type="EMBL" id="GLS83852.1"/>
    </source>
</evidence>
<organism evidence="4 6">
    <name type="scientific">Paraferrimonas haliotis</name>
    <dbReference type="NCBI Taxonomy" id="2013866"/>
    <lineage>
        <taxon>Bacteria</taxon>
        <taxon>Pseudomonadati</taxon>
        <taxon>Pseudomonadota</taxon>
        <taxon>Gammaproteobacteria</taxon>
        <taxon>Alteromonadales</taxon>
        <taxon>Ferrimonadaceae</taxon>
        <taxon>Paraferrimonas</taxon>
    </lineage>
</organism>
<proteinExistence type="predicted"/>
<feature type="repeat" description="TPR" evidence="2">
    <location>
        <begin position="159"/>
        <end position="192"/>
    </location>
</feature>
<sequence length="547" mass="62041">MNDQSLALPLQEPLARFEAMKNQALTHIAHHDTEIAIRSCQRLNKAHPNNPESWYISSSLALKMKDPTNGIAAIKRALALAPDNGEFLLRYSHFLILSGDKKQARKVLLTNIDVLQQHAQSQQSVNGYGELALQLNAVAEYQMAAKCYQNALLFSPNNGELYFNLASVQRYLGLLSEAEANFDLAIKYNPNDAEAYLQRSSLKKQTRENNHLESLRQAIKTTSNHPIARAQLHYALAKELEDLKDYQVSFEQLKLGAHCRRRHMNYRVEQDVEALNLIRTTYDKHWFEQTKANSKEQTQGAPAIFILGLPRTGSTLVERIVSSHSQVTNAGELNDFAVCMMEHAQQHLRGEPSKAQMIQAASQVNANQLGKSYLKRVSNLEINTEKFVDKLPLNSLYLGLIGTALPSAKLIHVKRHPMDTCYAIYKQIFTQGYPFSYDLEELGRYYIAHHRLMEHWLDTMGSRILQVNYEQVVADLETQARRLLAHCGLAFESQCLQFNHNKSASTTASASQVRQGIYNTSVQRWRCYEVQLQPLKKQLEAAGIDCS</sequence>
<dbReference type="SMART" id="SM00028">
    <property type="entry name" value="TPR"/>
    <property type="match status" value="4"/>
</dbReference>
<reference evidence="4" key="2">
    <citation type="submission" date="2023-01" db="EMBL/GenBank/DDBJ databases">
        <title>Draft genome sequence of Paraferrimonas haliotis strain NBRC 112785.</title>
        <authorList>
            <person name="Sun Q."/>
            <person name="Mori K."/>
        </authorList>
    </citation>
    <scope>NUCLEOTIDE SEQUENCE</scope>
    <source>
        <strain evidence="4">NBRC 112785</strain>
    </source>
</reference>
<dbReference type="EMBL" id="BSPO01000003">
    <property type="protein sequence ID" value="GLS83979.1"/>
    <property type="molecule type" value="Genomic_DNA"/>
</dbReference>
<dbReference type="InterPro" id="IPR026634">
    <property type="entry name" value="TPST-like"/>
</dbReference>
<dbReference type="InterPro" id="IPR011990">
    <property type="entry name" value="TPR-like_helical_dom_sf"/>
</dbReference>
<dbReference type="SUPFAM" id="SSF48452">
    <property type="entry name" value="TPR-like"/>
    <property type="match status" value="1"/>
</dbReference>
<name>A0AA37WWS6_9GAMM</name>
<evidence type="ECO:0000256" key="1">
    <source>
        <dbReference type="ARBA" id="ARBA00022679"/>
    </source>
</evidence>
<dbReference type="InterPro" id="IPR027417">
    <property type="entry name" value="P-loop_NTPase"/>
</dbReference>
<keyword evidence="6" id="KW-1185">Reference proteome</keyword>
<dbReference type="Gene3D" id="1.25.40.10">
    <property type="entry name" value="Tetratricopeptide repeat domain"/>
    <property type="match status" value="2"/>
</dbReference>
<dbReference type="Pfam" id="PF23914">
    <property type="entry name" value="TPR_CcmH_CycH"/>
    <property type="match status" value="1"/>
</dbReference>
<reference evidence="4 6" key="1">
    <citation type="journal article" date="2014" name="Int. J. Syst. Evol. Microbiol.">
        <title>Complete genome sequence of Corynebacterium casei LMG S-19264T (=DSM 44701T), isolated from a smear-ripened cheese.</title>
        <authorList>
            <consortium name="US DOE Joint Genome Institute (JGI-PGF)"/>
            <person name="Walter F."/>
            <person name="Albersmeier A."/>
            <person name="Kalinowski J."/>
            <person name="Ruckert C."/>
        </authorList>
    </citation>
    <scope>NUCLEOTIDE SEQUENCE [LARGE SCALE GENOMIC DNA]</scope>
    <source>
        <strain evidence="4 6">NBRC 112785</strain>
    </source>
</reference>
<dbReference type="Gene3D" id="3.40.50.300">
    <property type="entry name" value="P-loop containing nucleotide triphosphate hydrolases"/>
    <property type="match status" value="1"/>
</dbReference>
<comment type="caution">
    <text evidence="4">The sequence shown here is derived from an EMBL/GenBank/DDBJ whole genome shotgun (WGS) entry which is preliminary data.</text>
</comment>
<protein>
    <submittedName>
        <fullName evidence="4">Sulfotransferase</fullName>
    </submittedName>
</protein>
<dbReference type="SUPFAM" id="SSF52540">
    <property type="entry name" value="P-loop containing nucleoside triphosphate hydrolases"/>
    <property type="match status" value="1"/>
</dbReference>
<dbReference type="InterPro" id="IPR056413">
    <property type="entry name" value="TPR_CcmH_CycH"/>
</dbReference>
<dbReference type="Pfam" id="PF13469">
    <property type="entry name" value="Sulfotransfer_3"/>
    <property type="match status" value="1"/>
</dbReference>
<evidence type="ECO:0000256" key="2">
    <source>
        <dbReference type="PROSITE-ProRule" id="PRU00339"/>
    </source>
</evidence>
<dbReference type="GO" id="GO:0008476">
    <property type="term" value="F:protein-tyrosine sulfotransferase activity"/>
    <property type="evidence" value="ECO:0007669"/>
    <property type="project" value="InterPro"/>
</dbReference>
<dbReference type="RefSeq" id="WP_095500266.1">
    <property type="nucleotide sequence ID" value="NZ_BSPO01000003.1"/>
</dbReference>
<dbReference type="PROSITE" id="PS50005">
    <property type="entry name" value="TPR"/>
    <property type="match status" value="2"/>
</dbReference>
<accession>A0AA37WWS6</accession>
<dbReference type="AlphaFoldDB" id="A0AA37WWS6"/>
<keyword evidence="1" id="KW-0808">Transferase</keyword>
<dbReference type="PANTHER" id="PTHR12788:SF10">
    <property type="entry name" value="PROTEIN-TYROSINE SULFOTRANSFERASE"/>
    <property type="match status" value="1"/>
</dbReference>
<dbReference type="Pfam" id="PF13181">
    <property type="entry name" value="TPR_8"/>
    <property type="match status" value="1"/>
</dbReference>
<feature type="domain" description="Cytochrome c-type biogenesis protein H TPR" evidence="3">
    <location>
        <begin position="23"/>
        <end position="158"/>
    </location>
</feature>
<feature type="repeat" description="TPR" evidence="2">
    <location>
        <begin position="125"/>
        <end position="158"/>
    </location>
</feature>
<dbReference type="InterPro" id="IPR019734">
    <property type="entry name" value="TPR_rpt"/>
</dbReference>
<keyword evidence="2" id="KW-0802">TPR repeat</keyword>
<evidence type="ECO:0000259" key="3">
    <source>
        <dbReference type="Pfam" id="PF23914"/>
    </source>
</evidence>
<evidence type="ECO:0000313" key="5">
    <source>
        <dbReference type="EMBL" id="GLS83979.1"/>
    </source>
</evidence>
<evidence type="ECO:0000313" key="6">
    <source>
        <dbReference type="Proteomes" id="UP001157439"/>
    </source>
</evidence>
<dbReference type="EMBL" id="BSPO01000003">
    <property type="protein sequence ID" value="GLS83852.1"/>
    <property type="molecule type" value="Genomic_DNA"/>
</dbReference>
<dbReference type="PANTHER" id="PTHR12788">
    <property type="entry name" value="PROTEIN-TYROSINE SULFOTRANSFERASE 2"/>
    <property type="match status" value="1"/>
</dbReference>
<gene>
    <name evidence="4" type="ORF">GCM10007894_18290</name>
    <name evidence="5" type="ORF">GCM10007894_19560</name>
</gene>
<dbReference type="Proteomes" id="UP001157439">
    <property type="component" value="Unassembled WGS sequence"/>
</dbReference>